<gene>
    <name evidence="1" type="ORF">V6N12_029505</name>
</gene>
<dbReference type="Proteomes" id="UP001472677">
    <property type="component" value="Unassembled WGS sequence"/>
</dbReference>
<organism evidence="1 2">
    <name type="scientific">Hibiscus sabdariffa</name>
    <name type="common">roselle</name>
    <dbReference type="NCBI Taxonomy" id="183260"/>
    <lineage>
        <taxon>Eukaryota</taxon>
        <taxon>Viridiplantae</taxon>
        <taxon>Streptophyta</taxon>
        <taxon>Embryophyta</taxon>
        <taxon>Tracheophyta</taxon>
        <taxon>Spermatophyta</taxon>
        <taxon>Magnoliopsida</taxon>
        <taxon>eudicotyledons</taxon>
        <taxon>Gunneridae</taxon>
        <taxon>Pentapetalae</taxon>
        <taxon>rosids</taxon>
        <taxon>malvids</taxon>
        <taxon>Malvales</taxon>
        <taxon>Malvaceae</taxon>
        <taxon>Malvoideae</taxon>
        <taxon>Hibiscus</taxon>
    </lineage>
</organism>
<proteinExistence type="predicted"/>
<protein>
    <submittedName>
        <fullName evidence="1">Uncharacterized protein</fullName>
    </submittedName>
</protein>
<keyword evidence="2" id="KW-1185">Reference proteome</keyword>
<dbReference type="EMBL" id="JBBPBM010000041">
    <property type="protein sequence ID" value="KAK8524643.1"/>
    <property type="molecule type" value="Genomic_DNA"/>
</dbReference>
<comment type="caution">
    <text evidence="1">The sequence shown here is derived from an EMBL/GenBank/DDBJ whole genome shotgun (WGS) entry which is preliminary data.</text>
</comment>
<evidence type="ECO:0000313" key="1">
    <source>
        <dbReference type="EMBL" id="KAK8524643.1"/>
    </source>
</evidence>
<sequence>MHALSSIMPQAMCSAKVRILTCFSCFNSWGTGPYRLPLLVNEDRCIIIELNLTPIASTTSLHGSTYKSHTMFYRFKSASLHRSYPLLSEQFLSV</sequence>
<accession>A0ABR2CWC8</accession>
<reference evidence="1 2" key="1">
    <citation type="journal article" date="2024" name="G3 (Bethesda)">
        <title>Genome assembly of Hibiscus sabdariffa L. provides insights into metabolisms of medicinal natural products.</title>
        <authorList>
            <person name="Kim T."/>
        </authorList>
    </citation>
    <scope>NUCLEOTIDE SEQUENCE [LARGE SCALE GENOMIC DNA]</scope>
    <source>
        <strain evidence="1">TK-2024</strain>
        <tissue evidence="1">Old leaves</tissue>
    </source>
</reference>
<evidence type="ECO:0000313" key="2">
    <source>
        <dbReference type="Proteomes" id="UP001472677"/>
    </source>
</evidence>
<name>A0ABR2CWC8_9ROSI</name>